<reference evidence="14" key="1">
    <citation type="journal article" date="2014" name="Genome Biol. Evol.">
        <title>Pangenome evidence for extensive interdomain horizontal transfer affecting lineage core and shell genes in uncultured planktonic thaumarchaeota and euryarchaeota.</title>
        <authorList>
            <person name="Deschamps P."/>
            <person name="Zivanovic Y."/>
            <person name="Moreira D."/>
            <person name="Rodriguez-Valera F."/>
            <person name="Lopez-Garcia P."/>
        </authorList>
    </citation>
    <scope>NUCLEOTIDE SEQUENCE</scope>
</reference>
<evidence type="ECO:0000256" key="12">
    <source>
        <dbReference type="ARBA" id="ARBA00048696"/>
    </source>
</evidence>
<comment type="cofactor">
    <cofactor evidence="1">
        <name>Mg(2+)</name>
        <dbReference type="ChEBI" id="CHEBI:18420"/>
    </cofactor>
</comment>
<dbReference type="GO" id="GO:0005524">
    <property type="term" value="F:ATP binding"/>
    <property type="evidence" value="ECO:0007669"/>
    <property type="project" value="UniProtKB-KW"/>
</dbReference>
<evidence type="ECO:0000313" key="14">
    <source>
        <dbReference type="EMBL" id="AIF02132.1"/>
    </source>
</evidence>
<dbReference type="Gene3D" id="3.30.460.10">
    <property type="entry name" value="Beta Polymerase, domain 2"/>
    <property type="match status" value="1"/>
</dbReference>
<dbReference type="InterPro" id="IPR043519">
    <property type="entry name" value="NT_sf"/>
</dbReference>
<comment type="catalytic activity">
    <reaction evidence="12">
        <text>L-tyrosyl-[protein] + ATP = O-(5'-adenylyl)-L-tyrosyl-[protein] + diphosphate</text>
        <dbReference type="Rhea" id="RHEA:54288"/>
        <dbReference type="Rhea" id="RHEA-COMP:10136"/>
        <dbReference type="Rhea" id="RHEA-COMP:13846"/>
        <dbReference type="ChEBI" id="CHEBI:30616"/>
        <dbReference type="ChEBI" id="CHEBI:33019"/>
        <dbReference type="ChEBI" id="CHEBI:46858"/>
        <dbReference type="ChEBI" id="CHEBI:83624"/>
        <dbReference type="EC" id="2.7.7.108"/>
    </reaction>
</comment>
<evidence type="ECO:0000256" key="4">
    <source>
        <dbReference type="ARBA" id="ARBA00022695"/>
    </source>
</evidence>
<organism evidence="14">
    <name type="scientific">uncultured marine group II/III euryarchaeote KM3_153_G11</name>
    <dbReference type="NCBI Taxonomy" id="1457896"/>
    <lineage>
        <taxon>Archaea</taxon>
        <taxon>Methanobacteriati</taxon>
        <taxon>Methanobacteriota</taxon>
        <taxon>environmental samples</taxon>
    </lineage>
</organism>
<dbReference type="EMBL" id="KF900641">
    <property type="protein sequence ID" value="AIF02132.1"/>
    <property type="molecule type" value="Genomic_DNA"/>
</dbReference>
<dbReference type="CDD" id="cd05403">
    <property type="entry name" value="NT_KNTase_like"/>
    <property type="match status" value="1"/>
</dbReference>
<evidence type="ECO:0000256" key="5">
    <source>
        <dbReference type="ARBA" id="ARBA00022723"/>
    </source>
</evidence>
<dbReference type="EC" id="2.7.7.108" evidence="9"/>
<evidence type="ECO:0000256" key="11">
    <source>
        <dbReference type="ARBA" id="ARBA00047518"/>
    </source>
</evidence>
<dbReference type="AlphaFoldDB" id="A0A075GJN7"/>
<sequence length="98" mass="10923">MSRDIAQVVREKREEILRISASHGAHNGRVFGSVARGEAGPDSDVDFLVDMGPEHSPWFPGGLLMDLQDLLGCQVDILTEDALHWYIRDRVLEEAVPL</sequence>
<keyword evidence="7" id="KW-0067">ATP-binding</keyword>
<keyword evidence="6" id="KW-0547">Nucleotide-binding</keyword>
<dbReference type="GO" id="GO:0046872">
    <property type="term" value="F:metal ion binding"/>
    <property type="evidence" value="ECO:0007669"/>
    <property type="project" value="UniProtKB-KW"/>
</dbReference>
<proteinExistence type="inferred from homology"/>
<evidence type="ECO:0000256" key="1">
    <source>
        <dbReference type="ARBA" id="ARBA00001946"/>
    </source>
</evidence>
<keyword evidence="3" id="KW-0808">Transferase</keyword>
<keyword evidence="8" id="KW-0460">Magnesium</keyword>
<dbReference type="PANTHER" id="PTHR33571:SF12">
    <property type="entry name" value="BSL3053 PROTEIN"/>
    <property type="match status" value="1"/>
</dbReference>
<keyword evidence="5" id="KW-0479">Metal-binding</keyword>
<keyword evidence="4" id="KW-0548">Nucleotidyltransferase</keyword>
<dbReference type="GO" id="GO:0070733">
    <property type="term" value="F:AMPylase activity"/>
    <property type="evidence" value="ECO:0007669"/>
    <property type="project" value="UniProtKB-EC"/>
</dbReference>
<evidence type="ECO:0000256" key="9">
    <source>
        <dbReference type="ARBA" id="ARBA00034531"/>
    </source>
</evidence>
<evidence type="ECO:0000256" key="10">
    <source>
        <dbReference type="ARBA" id="ARBA00038276"/>
    </source>
</evidence>
<dbReference type="PANTHER" id="PTHR33571">
    <property type="entry name" value="SSL8005 PROTEIN"/>
    <property type="match status" value="1"/>
</dbReference>
<protein>
    <recommendedName>
        <fullName evidence="9">protein adenylyltransferase</fullName>
        <ecNumber evidence="9">2.7.7.108</ecNumber>
    </recommendedName>
</protein>
<keyword evidence="2" id="KW-1277">Toxin-antitoxin system</keyword>
<evidence type="ECO:0000256" key="7">
    <source>
        <dbReference type="ARBA" id="ARBA00022840"/>
    </source>
</evidence>
<evidence type="ECO:0000259" key="13">
    <source>
        <dbReference type="Pfam" id="PF01909"/>
    </source>
</evidence>
<accession>A0A075GJN7</accession>
<evidence type="ECO:0000256" key="2">
    <source>
        <dbReference type="ARBA" id="ARBA00022649"/>
    </source>
</evidence>
<dbReference type="Pfam" id="PF01909">
    <property type="entry name" value="NTP_transf_2"/>
    <property type="match status" value="1"/>
</dbReference>
<name>A0A075GJN7_9EURY</name>
<evidence type="ECO:0000256" key="6">
    <source>
        <dbReference type="ARBA" id="ARBA00022741"/>
    </source>
</evidence>
<comment type="similarity">
    <text evidence="10">Belongs to the MntA antitoxin family.</text>
</comment>
<evidence type="ECO:0000256" key="8">
    <source>
        <dbReference type="ARBA" id="ARBA00022842"/>
    </source>
</evidence>
<dbReference type="SUPFAM" id="SSF81301">
    <property type="entry name" value="Nucleotidyltransferase"/>
    <property type="match status" value="1"/>
</dbReference>
<dbReference type="InterPro" id="IPR052038">
    <property type="entry name" value="Type-VII_TA_antitoxin"/>
</dbReference>
<comment type="catalytic activity">
    <reaction evidence="11">
        <text>O-(5'-adenylyl)-L-tyrosyl-[protein] + ATP = O-[5'-(adenylyl-(5'-&gt;3')-adenylyl)]-L-tyrosyl-[protein] + diphosphate</text>
        <dbReference type="Rhea" id="RHEA:66528"/>
        <dbReference type="Rhea" id="RHEA-COMP:13846"/>
        <dbReference type="Rhea" id="RHEA-COMP:17046"/>
        <dbReference type="ChEBI" id="CHEBI:30616"/>
        <dbReference type="ChEBI" id="CHEBI:33019"/>
        <dbReference type="ChEBI" id="CHEBI:83624"/>
        <dbReference type="ChEBI" id="CHEBI:167160"/>
    </reaction>
</comment>
<feature type="domain" description="Polymerase nucleotidyl transferase" evidence="13">
    <location>
        <begin position="30"/>
        <end position="96"/>
    </location>
</feature>
<dbReference type="InterPro" id="IPR002934">
    <property type="entry name" value="Polymerase_NTP_transf_dom"/>
</dbReference>
<evidence type="ECO:0000256" key="3">
    <source>
        <dbReference type="ARBA" id="ARBA00022679"/>
    </source>
</evidence>